<dbReference type="GO" id="GO:0005545">
    <property type="term" value="F:1-phosphatidylinositol binding"/>
    <property type="evidence" value="ECO:0007669"/>
    <property type="project" value="InterPro"/>
</dbReference>
<comment type="similarity">
    <text evidence="6">Belongs to the PICALM/SNAP91 family.</text>
</comment>
<sequence length="637" mass="69219">MSGQSLTDRITAAQHSVTGSAVSKTVCKATTHEIMGPKKKHLDYLIQCTNEMNVNIPQLADSLFERTTNSSWVVVFKSLITTHHLMVYGNERFIQYLASRNTLFNLSNFLDKSGLQGYDMSTFIRRYSRYLNEKAVSYRQVAFDFTKVKRGADGVMRTMNTEKLLKTVPIIQNQMDALLDFNVNSNELTNGVINAAFMLLFKDAIRLFAAYNEGIINLLEKYFDMKKNQCKEGLDIYKKFLTRMTRISEFLKVAEQVGIDRGDIPDLSQAPSSLLDALEQHLASLEGKKIKDSTAASRATTLSNAVSSLASTGLSLTKVDEREKQAALEEEQARLKALKEQRLKELAKKPHTSLTTAASPVSTSAGGIMTAPAIDIFSTPSSSNSTSKLPNDLLDLQQPTFHPSVLPMSSASQVASTWGDSFCGTQAYPNTTFMCHEPSTVAGLFGGFTPSPVAQPHPSAGLNVDFESVFGNKSTNVIVDSGGFDELGGLLKPTVASQNQSLPVAKLPPNKLVSDDLDSSLANLVGNLGIGNGTTKNDVNWSQPGEKKLTGGSNWQPKVAPTTAWNAATMNGMHFPQYAPPVMAYPATTPTGMIGYGIPPQMGSVPVMTQPTLIYSQPVMRPPNPFGPVSGAQIQFM</sequence>
<evidence type="ECO:0000259" key="23">
    <source>
        <dbReference type="PROSITE" id="PS50942"/>
    </source>
</evidence>
<evidence type="ECO:0000256" key="21">
    <source>
        <dbReference type="SAM" id="Coils"/>
    </source>
</evidence>
<keyword evidence="9" id="KW-0597">Phosphoprotein</keyword>
<dbReference type="InterPro" id="IPR008942">
    <property type="entry name" value="ENTH_VHS"/>
</dbReference>
<dbReference type="GO" id="GO:0005886">
    <property type="term" value="C:plasma membrane"/>
    <property type="evidence" value="ECO:0007669"/>
    <property type="project" value="UniProtKB-SubCell"/>
</dbReference>
<dbReference type="SUPFAM" id="SSF89009">
    <property type="entry name" value="GAT-like domain"/>
    <property type="match status" value="1"/>
</dbReference>
<dbReference type="GO" id="GO:0030276">
    <property type="term" value="F:clathrin binding"/>
    <property type="evidence" value="ECO:0007669"/>
    <property type="project" value="InterPro"/>
</dbReference>
<evidence type="ECO:0000256" key="11">
    <source>
        <dbReference type="ARBA" id="ARBA00022843"/>
    </source>
</evidence>
<dbReference type="GO" id="GO:0030136">
    <property type="term" value="C:clathrin-coated vesicle"/>
    <property type="evidence" value="ECO:0007669"/>
    <property type="project" value="UniProtKB-SubCell"/>
</dbReference>
<dbReference type="GO" id="GO:0072583">
    <property type="term" value="P:clathrin-dependent endocytosis"/>
    <property type="evidence" value="ECO:0007669"/>
    <property type="project" value="InterPro"/>
</dbReference>
<dbReference type="SMART" id="SM00273">
    <property type="entry name" value="ENTH"/>
    <property type="match status" value="1"/>
</dbReference>
<dbReference type="PANTHER" id="PTHR22951">
    <property type="entry name" value="CLATHRIN ASSEMBLY PROTEIN"/>
    <property type="match status" value="1"/>
</dbReference>
<reference evidence="24 25" key="1">
    <citation type="submission" date="2017-08" db="EMBL/GenBank/DDBJ databases">
        <title>USMARCv1.0.</title>
        <authorList>
            <person name="Hannum G.I."/>
            <person name="Koren S."/>
            <person name="Schroeder S.G."/>
            <person name="Chin S.C."/>
            <person name="Nonneman D.J."/>
            <person name="Becker S.A."/>
            <person name="Rosen B.D."/>
            <person name="Bickhart D.M."/>
            <person name="Putnam N.H."/>
            <person name="Green R.E."/>
            <person name="Tuggle C.K."/>
            <person name="Liu H."/>
            <person name="Rohrer G.A."/>
            <person name="Warr A."/>
            <person name="Hall R."/>
            <person name="Kim K."/>
            <person name="Hume D.A."/>
            <person name="Talbot R."/>
            <person name="Chow W."/>
            <person name="Howe K."/>
            <person name="Schwartz A.S."/>
            <person name="Watson M."/>
            <person name="Archibald A.L."/>
            <person name="Phillippy A.M."/>
            <person name="Smith T.P.L."/>
        </authorList>
    </citation>
    <scope>NUCLEOTIDE SEQUENCE [LARGE SCALE GENOMIC DNA]</scope>
</reference>
<dbReference type="InterPro" id="IPR045192">
    <property type="entry name" value="AP180-like"/>
</dbReference>
<evidence type="ECO:0000256" key="3">
    <source>
        <dbReference type="ARBA" id="ARBA00004236"/>
    </source>
</evidence>
<organism evidence="24 25">
    <name type="scientific">Sus scrofa</name>
    <name type="common">Pig</name>
    <dbReference type="NCBI Taxonomy" id="9823"/>
    <lineage>
        <taxon>Eukaryota</taxon>
        <taxon>Metazoa</taxon>
        <taxon>Chordata</taxon>
        <taxon>Craniata</taxon>
        <taxon>Vertebrata</taxon>
        <taxon>Euteleostomi</taxon>
        <taxon>Mammalia</taxon>
        <taxon>Eutheria</taxon>
        <taxon>Laurasiatheria</taxon>
        <taxon>Artiodactyla</taxon>
        <taxon>Suina</taxon>
        <taxon>Suidae</taxon>
        <taxon>Sus</taxon>
    </lineage>
</organism>
<keyword evidence="17" id="KW-0968">Cytoplasmic vesicle</keyword>
<comment type="function">
    <text evidence="18">Cytoplasmic adapter protein that plays a critical role in clathrin-mediated endocytosis which is important in processes such as internalization of cell receptors, synaptic transmission or removal of apoptotic cells. Recruits AP-2 and attaches clathrin triskelions to the cytoplasmic side of plasma membrane leading to clathrin-coated vesicles (CCVs) assembly. Furthermore, regulates clathrin-coated vesicle size and maturation by directly sensing and driving membrane curvature. In addition to binding to clathrin, mediates the endocytosis of small R-SNARES (Soluble NSF Attachment Protein REceptors) between plasma membranes and endosomes including VAMP2, VAMP3, VAMP4, VAMP7 or VAMP8. In turn, PICALM-dependent SNARE endocytosis is required for the formation and maturation of autophagic precursors. Modulates thereby autophagy and the turnover of autophagy substrates such as MAPT/TAU or amyloid precursor protein cleaved C-terminal fragment (APP-CTF).</text>
</comment>
<dbReference type="SUPFAM" id="SSF48464">
    <property type="entry name" value="ENTH/VHS domain"/>
    <property type="match status" value="1"/>
</dbReference>
<evidence type="ECO:0000256" key="16">
    <source>
        <dbReference type="ARBA" id="ARBA00023242"/>
    </source>
</evidence>
<dbReference type="PANTHER" id="PTHR22951:SF16">
    <property type="entry name" value="PHOSPHATIDYLINOSITOL-BINDING CLATHRIN ASSEMBLY PROTEIN"/>
    <property type="match status" value="1"/>
</dbReference>
<evidence type="ECO:0000256" key="1">
    <source>
        <dbReference type="ARBA" id="ARBA00004123"/>
    </source>
</evidence>
<evidence type="ECO:0000256" key="8">
    <source>
        <dbReference type="ARBA" id="ARBA00022499"/>
    </source>
</evidence>
<keyword evidence="7" id="KW-1003">Cell membrane</keyword>
<evidence type="ECO:0000256" key="18">
    <source>
        <dbReference type="ARBA" id="ARBA00055144"/>
    </source>
</evidence>
<dbReference type="InterPro" id="IPR011417">
    <property type="entry name" value="ANTH_dom"/>
</dbReference>
<dbReference type="CDD" id="cd16985">
    <property type="entry name" value="ANTH_N_AP180"/>
    <property type="match status" value="1"/>
</dbReference>
<evidence type="ECO:0000256" key="6">
    <source>
        <dbReference type="ARBA" id="ARBA00008011"/>
    </source>
</evidence>
<evidence type="ECO:0000256" key="20">
    <source>
        <dbReference type="ARBA" id="ARBA00068054"/>
    </source>
</evidence>
<dbReference type="GO" id="GO:0005634">
    <property type="term" value="C:nucleus"/>
    <property type="evidence" value="ECO:0007669"/>
    <property type="project" value="UniProtKB-SubCell"/>
</dbReference>
<keyword evidence="21" id="KW-0175">Coiled coil</keyword>
<keyword evidence="8" id="KW-1017">Isopeptide bond</keyword>
<evidence type="ECO:0000256" key="22">
    <source>
        <dbReference type="SAM" id="MobiDB-lite"/>
    </source>
</evidence>
<keyword evidence="12" id="KW-0007">Acetylation</keyword>
<dbReference type="GO" id="GO:0005905">
    <property type="term" value="C:clathrin-coated pit"/>
    <property type="evidence" value="ECO:0007669"/>
    <property type="project" value="UniProtKB-SubCell"/>
</dbReference>
<dbReference type="InterPro" id="IPR014712">
    <property type="entry name" value="ANTH_dom_sf"/>
</dbReference>
<evidence type="ECO:0000256" key="19">
    <source>
        <dbReference type="ARBA" id="ARBA00061829"/>
    </source>
</evidence>
<evidence type="ECO:0000256" key="7">
    <source>
        <dbReference type="ARBA" id="ARBA00022475"/>
    </source>
</evidence>
<dbReference type="GO" id="GO:0048268">
    <property type="term" value="P:clathrin coat assembly"/>
    <property type="evidence" value="ECO:0007669"/>
    <property type="project" value="InterPro"/>
</dbReference>
<feature type="domain" description="ENTH" evidence="23">
    <location>
        <begin position="14"/>
        <end position="145"/>
    </location>
</feature>
<evidence type="ECO:0000256" key="12">
    <source>
        <dbReference type="ARBA" id="ARBA00022990"/>
    </source>
</evidence>
<protein>
    <recommendedName>
        <fullName evidence="20">Phosphatidylinositol-binding clathrin assembly protein</fullName>
    </recommendedName>
</protein>
<dbReference type="FunFam" id="1.25.40.90:FF:000001">
    <property type="entry name" value="phosphatidylinositol-binding clathrin assembly protein-like isoform X1"/>
    <property type="match status" value="1"/>
</dbReference>
<dbReference type="Gene3D" id="1.20.58.150">
    <property type="entry name" value="ANTH domain"/>
    <property type="match status" value="1"/>
</dbReference>
<comment type="subunit">
    <text evidence="19">Binds to clathrin; involves primarily the C-terminal sequences, but the full-length protein is required for full binding capacity. Binds phosphatidylinositol 4,5- bisphosphate. Interacts with PIMREG; this interaction may change the subcellular location into the nucleus. Interacts with AP2A1 (via its alpha-appendage domain). Interacts (via N-terminus) with VAMP2; VAMP3; VAMP7 and VAMP8 (Via N-terminus). Interacts with LC3/MAP1LC3A.</text>
</comment>
<accession>A0A4X1U784</accession>
<evidence type="ECO:0000313" key="24">
    <source>
        <dbReference type="Ensembl" id="ENSSSCP00070023737.1"/>
    </source>
</evidence>
<dbReference type="GO" id="GO:0005794">
    <property type="term" value="C:Golgi apparatus"/>
    <property type="evidence" value="ECO:0007669"/>
    <property type="project" value="UniProtKB-SubCell"/>
</dbReference>
<dbReference type="PROSITE" id="PS50942">
    <property type="entry name" value="ENTH"/>
    <property type="match status" value="1"/>
</dbReference>
<evidence type="ECO:0000256" key="5">
    <source>
        <dbReference type="ARBA" id="ARBA00004600"/>
    </source>
</evidence>
<reference evidence="24" key="2">
    <citation type="submission" date="2025-08" db="UniProtKB">
        <authorList>
            <consortium name="Ensembl"/>
        </authorList>
    </citation>
    <scope>IDENTIFICATION</scope>
</reference>
<name>A0A4X1U784_PIG</name>
<dbReference type="Proteomes" id="UP000314985">
    <property type="component" value="Chromosome 9"/>
</dbReference>
<dbReference type="Ensembl" id="ENSSSCT00070028498.1">
    <property type="protein sequence ID" value="ENSSSCP00070023737.1"/>
    <property type="gene ID" value="ENSSSCG00070014337.1"/>
</dbReference>
<feature type="region of interest" description="Disordered" evidence="22">
    <location>
        <begin position="536"/>
        <end position="558"/>
    </location>
</feature>
<keyword evidence="13" id="KW-0333">Golgi apparatus</keyword>
<keyword evidence="11" id="KW-0832">Ubl conjugation</keyword>
<evidence type="ECO:0000313" key="25">
    <source>
        <dbReference type="Proteomes" id="UP000314985"/>
    </source>
</evidence>
<proteinExistence type="inferred from homology"/>
<feature type="coiled-coil region" evidence="21">
    <location>
        <begin position="321"/>
        <end position="348"/>
    </location>
</feature>
<evidence type="ECO:0000256" key="2">
    <source>
        <dbReference type="ARBA" id="ARBA00004132"/>
    </source>
</evidence>
<dbReference type="AlphaFoldDB" id="A0A4X1U784"/>
<evidence type="ECO:0000256" key="15">
    <source>
        <dbReference type="ARBA" id="ARBA00023176"/>
    </source>
</evidence>
<evidence type="ECO:0000256" key="17">
    <source>
        <dbReference type="ARBA" id="ARBA00023329"/>
    </source>
</evidence>
<evidence type="ECO:0000256" key="10">
    <source>
        <dbReference type="ARBA" id="ARBA00022583"/>
    </source>
</evidence>
<keyword evidence="15" id="KW-0168">Coated pit</keyword>
<dbReference type="InterPro" id="IPR013809">
    <property type="entry name" value="ENTH"/>
</dbReference>
<evidence type="ECO:0000256" key="13">
    <source>
        <dbReference type="ARBA" id="ARBA00023034"/>
    </source>
</evidence>
<evidence type="ECO:0000256" key="14">
    <source>
        <dbReference type="ARBA" id="ARBA00023136"/>
    </source>
</evidence>
<evidence type="ECO:0000256" key="4">
    <source>
        <dbReference type="ARBA" id="ARBA00004555"/>
    </source>
</evidence>
<dbReference type="Gene3D" id="1.25.40.90">
    <property type="match status" value="1"/>
</dbReference>
<evidence type="ECO:0000256" key="9">
    <source>
        <dbReference type="ARBA" id="ARBA00022553"/>
    </source>
</evidence>
<keyword evidence="14" id="KW-0472">Membrane</keyword>
<dbReference type="Pfam" id="PF07651">
    <property type="entry name" value="ANTH"/>
    <property type="match status" value="1"/>
</dbReference>
<comment type="subcellular location">
    <subcellularLocation>
        <location evidence="3">Cell membrane</location>
    </subcellularLocation>
    <subcellularLocation>
        <location evidence="2">Cytoplasmic vesicle</location>
        <location evidence="2">Clathrin-coated vesicle</location>
    </subcellularLocation>
    <subcellularLocation>
        <location evidence="4">Golgi apparatus</location>
    </subcellularLocation>
    <subcellularLocation>
        <location evidence="5">Membrane</location>
        <location evidence="5">Clathrin-coated pit</location>
    </subcellularLocation>
    <subcellularLocation>
        <location evidence="1">Nucleus</location>
    </subcellularLocation>
</comment>
<keyword evidence="10" id="KW-0254">Endocytosis</keyword>
<dbReference type="FunFam" id="1.20.58.150:FF:000001">
    <property type="entry name" value="phosphatidylinositol-binding clathrin assembly protein-like isoform X1"/>
    <property type="match status" value="1"/>
</dbReference>
<keyword evidence="16" id="KW-0539">Nucleus</keyword>
<gene>
    <name evidence="24" type="primary">PICALM</name>
</gene>